<dbReference type="RefSeq" id="WP_153817322.1">
    <property type="nucleotide sequence ID" value="NZ_WJIE01000001.1"/>
</dbReference>
<sequence>MSPNEHLAERIQAHPRRSIHDVLAVMDLIDGALPSADGVHAFNQLYTFVTDNIRREIDRGRFGAPVLLEELDVVFAGLYFDAFVAEIREEGSAPRAWQPLFETRSDRTISRLQHALSGMNAHINHDLAIAVVETCVKKGIEPRRGTAFYDDYLIINEILEEAEKTATKRLVTGVLREVEEALGRVDNVMAVWSVKRARDAAWANAEVLWALRGNDLLYETFLGTIDRMAGFAGRGLLLPRGFGGEPRT</sequence>
<keyword evidence="2" id="KW-1185">Reference proteome</keyword>
<dbReference type="Proteomes" id="UP000440224">
    <property type="component" value="Unassembled WGS sequence"/>
</dbReference>
<dbReference type="EMBL" id="WJIE01000001">
    <property type="protein sequence ID" value="MRG90401.1"/>
    <property type="molecule type" value="Genomic_DNA"/>
</dbReference>
<gene>
    <name evidence="1" type="ORF">GF068_00455</name>
</gene>
<accession>A0A6N7PND2</accession>
<organism evidence="1 2">
    <name type="scientific">Polyangium spumosum</name>
    <dbReference type="NCBI Taxonomy" id="889282"/>
    <lineage>
        <taxon>Bacteria</taxon>
        <taxon>Pseudomonadati</taxon>
        <taxon>Myxococcota</taxon>
        <taxon>Polyangia</taxon>
        <taxon>Polyangiales</taxon>
        <taxon>Polyangiaceae</taxon>
        <taxon>Polyangium</taxon>
    </lineage>
</organism>
<dbReference type="Pfam" id="PF19458">
    <property type="entry name" value="DUF5995"/>
    <property type="match status" value="1"/>
</dbReference>
<dbReference type="OrthoDB" id="583431at2"/>
<dbReference type="InterPro" id="IPR046037">
    <property type="entry name" value="DUF5995"/>
</dbReference>
<proteinExistence type="predicted"/>
<name>A0A6N7PND2_9BACT</name>
<evidence type="ECO:0000313" key="1">
    <source>
        <dbReference type="EMBL" id="MRG90401.1"/>
    </source>
</evidence>
<evidence type="ECO:0000313" key="2">
    <source>
        <dbReference type="Proteomes" id="UP000440224"/>
    </source>
</evidence>
<dbReference type="AlphaFoldDB" id="A0A6N7PND2"/>
<reference evidence="1 2" key="1">
    <citation type="submission" date="2019-10" db="EMBL/GenBank/DDBJ databases">
        <title>A soil myxobacterium in the family Polyangiaceae.</title>
        <authorList>
            <person name="Li Y."/>
            <person name="Wang J."/>
        </authorList>
    </citation>
    <scope>NUCLEOTIDE SEQUENCE [LARGE SCALE GENOMIC DNA]</scope>
    <source>
        <strain evidence="1 2">DSM 14734</strain>
    </source>
</reference>
<protein>
    <submittedName>
        <fullName evidence="1">Uncharacterized protein</fullName>
    </submittedName>
</protein>
<comment type="caution">
    <text evidence="1">The sequence shown here is derived from an EMBL/GenBank/DDBJ whole genome shotgun (WGS) entry which is preliminary data.</text>
</comment>